<name>A0ABW1CPI1_9ACTN</name>
<feature type="transmembrane region" description="Helical" evidence="2">
    <location>
        <begin position="20"/>
        <end position="44"/>
    </location>
</feature>
<sequence length="247" mass="25941">MTSRPRRTRSSSQAHSLKVLLIALTILGCIVLGTLLEYALAIAATTNADAAGLLPASGRVLAAPASLNAVIDNLRNVIVGLLVALATLFLTVGGVRYILAGGDPGEVEAAKKRPCATPPSATASPFWPRCWSASSKASSVPHDSPPATSPAQDEHAPGHHMPWHRADLHDHRHHADRHGCPGRRGAEPSRRPRADLEPAAHTAHCTRTHADPNGADGADADAAGPAEPEPEHRAHSSRLETETGTWT</sequence>
<accession>A0ABW1CPI1</accession>
<organism evidence="3 4">
    <name type="scientific">Nonomuraea insulae</name>
    <dbReference type="NCBI Taxonomy" id="1616787"/>
    <lineage>
        <taxon>Bacteria</taxon>
        <taxon>Bacillati</taxon>
        <taxon>Actinomycetota</taxon>
        <taxon>Actinomycetes</taxon>
        <taxon>Streptosporangiales</taxon>
        <taxon>Streptosporangiaceae</taxon>
        <taxon>Nonomuraea</taxon>
    </lineage>
</organism>
<feature type="compositionally biased region" description="Basic and acidic residues" evidence="1">
    <location>
        <begin position="229"/>
        <end position="241"/>
    </location>
</feature>
<dbReference type="Proteomes" id="UP001596058">
    <property type="component" value="Unassembled WGS sequence"/>
</dbReference>
<comment type="caution">
    <text evidence="3">The sequence shown here is derived from an EMBL/GenBank/DDBJ whole genome shotgun (WGS) entry which is preliminary data.</text>
</comment>
<feature type="compositionally biased region" description="Basic and acidic residues" evidence="1">
    <location>
        <begin position="184"/>
        <end position="198"/>
    </location>
</feature>
<gene>
    <name evidence="3" type="ORF">ACFPZ3_27185</name>
</gene>
<feature type="compositionally biased region" description="Low complexity" evidence="1">
    <location>
        <begin position="199"/>
        <end position="226"/>
    </location>
</feature>
<dbReference type="Pfam" id="PF18895">
    <property type="entry name" value="T4SS_pilin"/>
    <property type="match status" value="1"/>
</dbReference>
<keyword evidence="2" id="KW-1133">Transmembrane helix</keyword>
<keyword evidence="2" id="KW-0812">Transmembrane</keyword>
<proteinExistence type="predicted"/>
<dbReference type="PROSITE" id="PS51257">
    <property type="entry name" value="PROKAR_LIPOPROTEIN"/>
    <property type="match status" value="1"/>
</dbReference>
<keyword evidence="4" id="KW-1185">Reference proteome</keyword>
<evidence type="ECO:0000256" key="1">
    <source>
        <dbReference type="SAM" id="MobiDB-lite"/>
    </source>
</evidence>
<keyword evidence="2" id="KW-0472">Membrane</keyword>
<reference evidence="4" key="1">
    <citation type="journal article" date="2019" name="Int. J. Syst. Evol. Microbiol.">
        <title>The Global Catalogue of Microorganisms (GCM) 10K type strain sequencing project: providing services to taxonomists for standard genome sequencing and annotation.</title>
        <authorList>
            <consortium name="The Broad Institute Genomics Platform"/>
            <consortium name="The Broad Institute Genome Sequencing Center for Infectious Disease"/>
            <person name="Wu L."/>
            <person name="Ma J."/>
        </authorList>
    </citation>
    <scope>NUCLEOTIDE SEQUENCE [LARGE SCALE GENOMIC DNA]</scope>
    <source>
        <strain evidence="4">CCUG 53903</strain>
    </source>
</reference>
<evidence type="ECO:0000313" key="3">
    <source>
        <dbReference type="EMBL" id="MFC5827563.1"/>
    </source>
</evidence>
<evidence type="ECO:0000313" key="4">
    <source>
        <dbReference type="Proteomes" id="UP001596058"/>
    </source>
</evidence>
<dbReference type="InterPro" id="IPR043993">
    <property type="entry name" value="T4SS_pilin"/>
</dbReference>
<protein>
    <submittedName>
        <fullName evidence="3">Pilin</fullName>
    </submittedName>
</protein>
<dbReference type="EMBL" id="JBHSPA010000030">
    <property type="protein sequence ID" value="MFC5827563.1"/>
    <property type="molecule type" value="Genomic_DNA"/>
</dbReference>
<evidence type="ECO:0000256" key="2">
    <source>
        <dbReference type="SAM" id="Phobius"/>
    </source>
</evidence>
<dbReference type="RefSeq" id="WP_379517070.1">
    <property type="nucleotide sequence ID" value="NZ_JBHSPA010000030.1"/>
</dbReference>
<feature type="transmembrane region" description="Helical" evidence="2">
    <location>
        <begin position="77"/>
        <end position="99"/>
    </location>
</feature>
<feature type="region of interest" description="Disordered" evidence="1">
    <location>
        <begin position="134"/>
        <end position="247"/>
    </location>
</feature>